<protein>
    <submittedName>
        <fullName evidence="1">22800_t:CDS:1</fullName>
    </submittedName>
</protein>
<dbReference type="EMBL" id="CAJVQA010018862">
    <property type="protein sequence ID" value="CAG8756355.1"/>
    <property type="molecule type" value="Genomic_DNA"/>
</dbReference>
<dbReference type="AlphaFoldDB" id="A0A9N9NSI4"/>
<sequence>MAPSVNEVLSVTVSKKINQLQRYLIQNRHIITAFEYNECQAVYKYFVLLEDRPYQKGIYVDKHERDNVIVYRKKFLEKMKSLEHRMARYEEEAMEKIPLVLKALSEFLLKECGWLKLSEKEIRIHPNIPTEAYKAISIFEAKFPNAMAMFAFNNSTNHGTYAEDALIAARMNLKPGADRQLNIQHMVFEKNYVFEEDEDYDETMREKPKGIKVVLKEKGC</sequence>
<dbReference type="OrthoDB" id="10044727at2759"/>
<accession>A0A9N9NSI4</accession>
<name>A0A9N9NSI4_9GLOM</name>
<comment type="caution">
    <text evidence="1">The sequence shown here is derived from an EMBL/GenBank/DDBJ whole genome shotgun (WGS) entry which is preliminary data.</text>
</comment>
<gene>
    <name evidence="1" type="ORF">CPELLU_LOCUS15026</name>
</gene>
<evidence type="ECO:0000313" key="1">
    <source>
        <dbReference type="EMBL" id="CAG8756355.1"/>
    </source>
</evidence>
<dbReference type="Proteomes" id="UP000789759">
    <property type="component" value="Unassembled WGS sequence"/>
</dbReference>
<keyword evidence="2" id="KW-1185">Reference proteome</keyword>
<dbReference type="PANTHER" id="PTHR35871:SF1">
    <property type="entry name" value="CXC1-LIKE CYSTEINE CLUSTER ASSOCIATED WITH KDZ TRANSPOSASES DOMAIN-CONTAINING PROTEIN"/>
    <property type="match status" value="1"/>
</dbReference>
<reference evidence="1" key="1">
    <citation type="submission" date="2021-06" db="EMBL/GenBank/DDBJ databases">
        <authorList>
            <person name="Kallberg Y."/>
            <person name="Tangrot J."/>
            <person name="Rosling A."/>
        </authorList>
    </citation>
    <scope>NUCLEOTIDE SEQUENCE</scope>
    <source>
        <strain evidence="1">FL966</strain>
    </source>
</reference>
<organism evidence="1 2">
    <name type="scientific">Cetraspora pellucida</name>
    <dbReference type="NCBI Taxonomy" id="1433469"/>
    <lineage>
        <taxon>Eukaryota</taxon>
        <taxon>Fungi</taxon>
        <taxon>Fungi incertae sedis</taxon>
        <taxon>Mucoromycota</taxon>
        <taxon>Glomeromycotina</taxon>
        <taxon>Glomeromycetes</taxon>
        <taxon>Diversisporales</taxon>
        <taxon>Gigasporaceae</taxon>
        <taxon>Cetraspora</taxon>
    </lineage>
</organism>
<evidence type="ECO:0000313" key="2">
    <source>
        <dbReference type="Proteomes" id="UP000789759"/>
    </source>
</evidence>
<proteinExistence type="predicted"/>
<dbReference type="PANTHER" id="PTHR35871">
    <property type="entry name" value="EXPRESSED PROTEIN"/>
    <property type="match status" value="1"/>
</dbReference>